<dbReference type="KEGG" id="eio:H9L01_03020"/>
<dbReference type="NCBIfam" id="NF003810">
    <property type="entry name" value="PRK05399.1"/>
    <property type="match status" value="1"/>
</dbReference>
<dbReference type="InterPro" id="IPR036678">
    <property type="entry name" value="MutS_con_dom_sf"/>
</dbReference>
<dbReference type="InterPro" id="IPR007695">
    <property type="entry name" value="DNA_mismatch_repair_MutS-lik_N"/>
</dbReference>
<keyword evidence="5 9" id="KW-0067">ATP-binding</keyword>
<dbReference type="GO" id="GO:0006298">
    <property type="term" value="P:mismatch repair"/>
    <property type="evidence" value="ECO:0007669"/>
    <property type="project" value="UniProtKB-UniRule"/>
</dbReference>
<evidence type="ECO:0000256" key="8">
    <source>
        <dbReference type="ARBA" id="ARBA00024647"/>
    </source>
</evidence>
<dbReference type="Gene3D" id="3.40.50.300">
    <property type="entry name" value="P-loop containing nucleotide triphosphate hydrolases"/>
    <property type="match status" value="1"/>
</dbReference>
<evidence type="ECO:0000256" key="2">
    <source>
        <dbReference type="ARBA" id="ARBA00021982"/>
    </source>
</evidence>
<proteinExistence type="inferred from homology"/>
<evidence type="ECO:0000256" key="6">
    <source>
        <dbReference type="ARBA" id="ARBA00023125"/>
    </source>
</evidence>
<dbReference type="InterPro" id="IPR027417">
    <property type="entry name" value="P-loop_NTPase"/>
</dbReference>
<dbReference type="NCBIfam" id="TIGR01070">
    <property type="entry name" value="mutS1"/>
    <property type="match status" value="1"/>
</dbReference>
<dbReference type="FunFam" id="3.40.1170.10:FF:000001">
    <property type="entry name" value="DNA mismatch repair protein MutS"/>
    <property type="match status" value="1"/>
</dbReference>
<dbReference type="InterPro" id="IPR036187">
    <property type="entry name" value="DNA_mismatch_repair_MutS_sf"/>
</dbReference>
<dbReference type="InterPro" id="IPR000432">
    <property type="entry name" value="DNA_mismatch_repair_MutS_C"/>
</dbReference>
<dbReference type="InterPro" id="IPR016151">
    <property type="entry name" value="DNA_mismatch_repair_MutS_N"/>
</dbReference>
<dbReference type="Proteomes" id="UP000515928">
    <property type="component" value="Chromosome"/>
</dbReference>
<dbReference type="Pfam" id="PF00488">
    <property type="entry name" value="MutS_V"/>
    <property type="match status" value="1"/>
</dbReference>
<organism evidence="11 12">
    <name type="scientific">Erysipelothrix inopinata</name>
    <dbReference type="NCBI Taxonomy" id="225084"/>
    <lineage>
        <taxon>Bacteria</taxon>
        <taxon>Bacillati</taxon>
        <taxon>Bacillota</taxon>
        <taxon>Erysipelotrichia</taxon>
        <taxon>Erysipelotrichales</taxon>
        <taxon>Erysipelotrichaceae</taxon>
        <taxon>Erysipelothrix</taxon>
    </lineage>
</organism>
<dbReference type="RefSeq" id="WP_187534554.1">
    <property type="nucleotide sequence ID" value="NZ_CBCSHU010000006.1"/>
</dbReference>
<dbReference type="SUPFAM" id="SSF53150">
    <property type="entry name" value="DNA repair protein MutS, domain II"/>
    <property type="match status" value="1"/>
</dbReference>
<dbReference type="GO" id="GO:0030983">
    <property type="term" value="F:mismatched DNA binding"/>
    <property type="evidence" value="ECO:0007669"/>
    <property type="project" value="InterPro"/>
</dbReference>
<keyword evidence="12" id="KW-1185">Reference proteome</keyword>
<reference evidence="11 12" key="1">
    <citation type="submission" date="2020-08" db="EMBL/GenBank/DDBJ databases">
        <title>Genome sequence of Erysipelothrix inopinata DSM 15511T.</title>
        <authorList>
            <person name="Hyun D.-W."/>
            <person name="Bae J.-W."/>
        </authorList>
    </citation>
    <scope>NUCLEOTIDE SEQUENCE [LARGE SCALE GENOMIC DNA]</scope>
    <source>
        <strain evidence="11 12">DSM 15511</strain>
    </source>
</reference>
<dbReference type="SUPFAM" id="SSF48334">
    <property type="entry name" value="DNA repair protein MutS, domain III"/>
    <property type="match status" value="1"/>
</dbReference>
<evidence type="ECO:0000256" key="3">
    <source>
        <dbReference type="ARBA" id="ARBA00022741"/>
    </source>
</evidence>
<keyword evidence="6 9" id="KW-0238">DNA-binding</keyword>
<keyword evidence="4 9" id="KW-0227">DNA damage</keyword>
<dbReference type="GO" id="GO:0140664">
    <property type="term" value="F:ATP-dependent DNA damage sensor activity"/>
    <property type="evidence" value="ECO:0007669"/>
    <property type="project" value="InterPro"/>
</dbReference>
<dbReference type="Gene3D" id="3.40.1170.10">
    <property type="entry name" value="DNA repair protein MutS, domain I"/>
    <property type="match status" value="1"/>
</dbReference>
<dbReference type="Pfam" id="PF01624">
    <property type="entry name" value="MutS_I"/>
    <property type="match status" value="1"/>
</dbReference>
<dbReference type="GO" id="GO:0005524">
    <property type="term" value="F:ATP binding"/>
    <property type="evidence" value="ECO:0007669"/>
    <property type="project" value="UniProtKB-UniRule"/>
</dbReference>
<dbReference type="PANTHER" id="PTHR11361:SF34">
    <property type="entry name" value="DNA MISMATCH REPAIR PROTEIN MSH1, MITOCHONDRIAL"/>
    <property type="match status" value="1"/>
</dbReference>
<evidence type="ECO:0000256" key="5">
    <source>
        <dbReference type="ARBA" id="ARBA00022840"/>
    </source>
</evidence>
<dbReference type="SUPFAM" id="SSF52540">
    <property type="entry name" value="P-loop containing nucleoside triphosphate hydrolases"/>
    <property type="match status" value="1"/>
</dbReference>
<comment type="similarity">
    <text evidence="1 9">Belongs to the DNA mismatch repair MutS family.</text>
</comment>
<dbReference type="PROSITE" id="PS00486">
    <property type="entry name" value="DNA_MISMATCH_REPAIR_2"/>
    <property type="match status" value="1"/>
</dbReference>
<protein>
    <recommendedName>
        <fullName evidence="2 9">DNA mismatch repair protein MutS</fullName>
    </recommendedName>
</protein>
<dbReference type="InterPro" id="IPR045076">
    <property type="entry name" value="MutS"/>
</dbReference>
<keyword evidence="3 9" id="KW-0547">Nucleotide-binding</keyword>
<dbReference type="Pfam" id="PF05190">
    <property type="entry name" value="MutS_IV"/>
    <property type="match status" value="1"/>
</dbReference>
<feature type="binding site" evidence="9">
    <location>
        <begin position="593"/>
        <end position="600"/>
    </location>
    <ligand>
        <name>ATP</name>
        <dbReference type="ChEBI" id="CHEBI:30616"/>
    </ligand>
</feature>
<dbReference type="SMART" id="SM00534">
    <property type="entry name" value="MUTSac"/>
    <property type="match status" value="1"/>
</dbReference>
<dbReference type="SUPFAM" id="SSF55271">
    <property type="entry name" value="DNA repair protein MutS, domain I"/>
    <property type="match status" value="1"/>
</dbReference>
<evidence type="ECO:0000313" key="12">
    <source>
        <dbReference type="Proteomes" id="UP000515928"/>
    </source>
</evidence>
<keyword evidence="7 9" id="KW-0234">DNA repair</keyword>
<dbReference type="HAMAP" id="MF_00096">
    <property type="entry name" value="MutS"/>
    <property type="match status" value="1"/>
</dbReference>
<feature type="domain" description="DNA mismatch repair proteins mutS family" evidence="10">
    <location>
        <begin position="667"/>
        <end position="683"/>
    </location>
</feature>
<evidence type="ECO:0000256" key="7">
    <source>
        <dbReference type="ARBA" id="ARBA00023204"/>
    </source>
</evidence>
<dbReference type="SMART" id="SM00533">
    <property type="entry name" value="MUTSd"/>
    <property type="match status" value="1"/>
</dbReference>
<name>A0A7G9S0H9_9FIRM</name>
<dbReference type="GO" id="GO:0003684">
    <property type="term" value="F:damaged DNA binding"/>
    <property type="evidence" value="ECO:0007669"/>
    <property type="project" value="UniProtKB-UniRule"/>
</dbReference>
<dbReference type="Pfam" id="PF05192">
    <property type="entry name" value="MutS_III"/>
    <property type="match status" value="1"/>
</dbReference>
<gene>
    <name evidence="9 11" type="primary">mutS</name>
    <name evidence="11" type="ORF">H9L01_03020</name>
</gene>
<dbReference type="Gene3D" id="1.10.1420.10">
    <property type="match status" value="2"/>
</dbReference>
<dbReference type="Gene3D" id="3.30.420.110">
    <property type="entry name" value="MutS, connector domain"/>
    <property type="match status" value="1"/>
</dbReference>
<sequence>MSRKLTPMLQQYMEIKENTNDALVFYRLGDFYELFFEDAIVASKVLDLVLTGRSAGGEEKAPMCGVPHHAAENYIQKLVAAGYKVAVVEQVENPKDVKGIVKREVVEIVTPGTYFEMDENSTREIASIHADLVYATVVSCNLMTGSLKAIRVVNDPIEIIKVLQQFQVKEIVVDAEISQSLLEEIRSKTQIYISYEETLNQDVKHADRSIEIALRRLTQYLIYTHKRELTHLSDVVVLNDQSFLRMDYSSMTNLELIEHQKGKELTLYYHLNRTQTNMGSRLMKEVIMQPLVSVDAIKLRHQQIETLMNEYLMTDSLRSNLKQTYDIHRIVARLSTGKHSAQDFVRLKQTLMLFENIQKLVSDNELFEFMTQLDPLVPLYEELDRSIRDDAPVLLKEGRTFEKGIDAELDSLLDLSHNGKQWLLEYEAKQKELTGIKNLKVGYTRAFGYYIEISKGQVMNVRDDFGYIRKQTLTNAERYISAELQEYEVKISQASERILEIEQKLFDKYTQFVEGYSSAIHQIGDAIAYLDILLALTEISLLPGYQKPLITQEKTVNIKNGKHPVLEQTLINHQYIASDVDMSEARKTLILTGPNMGGKSTYMRMIALNVIMAQIGCYIPCESAEIGLVDQIFTRMGASDDILMGQSTFMVEMLEAQAALSKATESSLILFDEIGRGTSTYDGMALAQAIIEYINNSVKCRTVFSTHYHELVELESMYSGIKNVHVEVHEENDHVTFLYRVIDGRADKSYGINVARLAHLPQSILERATANLRRLELSKEHLNIGAEVIEVPIIPQEYHTVKSKLDRINVNELTPMEALILVSELKKDIGDDTHE</sequence>
<dbReference type="InterPro" id="IPR017261">
    <property type="entry name" value="DNA_mismatch_repair_MutS/MSH"/>
</dbReference>
<evidence type="ECO:0000256" key="4">
    <source>
        <dbReference type="ARBA" id="ARBA00022763"/>
    </source>
</evidence>
<comment type="function">
    <text evidence="8 9">This protein is involved in the repair of mismatches in DNA. It is possible that it carries out the mismatch recognition step. This protein has a weak ATPase activity.</text>
</comment>
<dbReference type="InterPro" id="IPR005748">
    <property type="entry name" value="DNA_mismatch_repair_MutS"/>
</dbReference>
<evidence type="ECO:0000256" key="1">
    <source>
        <dbReference type="ARBA" id="ARBA00006271"/>
    </source>
</evidence>
<evidence type="ECO:0000256" key="9">
    <source>
        <dbReference type="HAMAP-Rule" id="MF_00096"/>
    </source>
</evidence>
<dbReference type="PANTHER" id="PTHR11361">
    <property type="entry name" value="DNA MISMATCH REPAIR PROTEIN MUTS FAMILY MEMBER"/>
    <property type="match status" value="1"/>
</dbReference>
<evidence type="ECO:0000313" key="11">
    <source>
        <dbReference type="EMBL" id="QNN61354.1"/>
    </source>
</evidence>
<dbReference type="InterPro" id="IPR007696">
    <property type="entry name" value="DNA_mismatch_repair_MutS_core"/>
</dbReference>
<dbReference type="EMBL" id="CP060715">
    <property type="protein sequence ID" value="QNN61354.1"/>
    <property type="molecule type" value="Genomic_DNA"/>
</dbReference>
<dbReference type="FunFam" id="3.40.50.300:FF:000870">
    <property type="entry name" value="MutS protein homolog 4"/>
    <property type="match status" value="1"/>
</dbReference>
<evidence type="ECO:0000259" key="10">
    <source>
        <dbReference type="PROSITE" id="PS00486"/>
    </source>
</evidence>
<dbReference type="InterPro" id="IPR007861">
    <property type="entry name" value="DNA_mismatch_repair_MutS_clamp"/>
</dbReference>
<dbReference type="GO" id="GO:0005829">
    <property type="term" value="C:cytosol"/>
    <property type="evidence" value="ECO:0007669"/>
    <property type="project" value="TreeGrafter"/>
</dbReference>
<dbReference type="PIRSF" id="PIRSF037677">
    <property type="entry name" value="DNA_mis_repair_Msh6"/>
    <property type="match status" value="1"/>
</dbReference>
<dbReference type="AlphaFoldDB" id="A0A7G9S0H9"/>
<accession>A0A7G9S0H9</accession>